<dbReference type="InterPro" id="IPR005467">
    <property type="entry name" value="His_kinase_dom"/>
</dbReference>
<dbReference type="Gene3D" id="3.40.50.2300">
    <property type="match status" value="2"/>
</dbReference>
<dbReference type="SMART" id="SM00448">
    <property type="entry name" value="REC"/>
    <property type="match status" value="2"/>
</dbReference>
<sequence>MPAAREISGGGGGGGGVVQQQRSRRRRASRSASWVLQYPRCICKGAAGLLPLCHTNCNPFRYFAVRFGCVLVGLGIALVIGVVLFNNSLESSRQEFELKCDNIKEILSSEVENNLNASFVILGLVASVPNLNESVWTTFTSQTLFLRPNVQTLLYCQRVLAEDRPSFEKDHNGSIRYILPNGTLEVCPYGSMEYAPVVYETQDEHLYLVDIASYPILQMALFSARDSGVFTLSPPSLFLGSWQMGAYLAYYGQIDPTTLTSNSQRMQACQGYVATALNITDVFGVALSRYADDADMDVVALYVADPSAGLNTYYNCSSNATCALPLYDPASRVKDKSEISVPWTYGTQNFELQCLSKHNLKLLALRTIVAWPLLMAIVVVFCSAIVTLVLKRMNTIEKDVATMEKMNADLTAAKVAAEAADKAKSSFLATVSHEIRTPMNGVIGMTNLLMGTELTAQQLDYVKIAQASGNTLLALINDVLDLSKIEAGKMEIECVQFDIRNEIDIVLSMFDEKVLQKQLEVAALIHDSVPPSLMGDPGRIRQVLINLVGNAMKFTKEGSIFVCVRMVDDTCNLEHTSGQLLGPHPIAKALTPQDIPLSQVLPNSSYSDTGTRNGGVGSDQNLSSGLGSCLLGLQNTDMVAPRISMRPGPLSTQEAVARWRSWQLTGDQDPDSRPPESKATIVVSVEDTGIGIPLNLQHRLFQPFLQADSSTSREYGGTGIGLSISQKLVKMMNGELTVNSTPEEGSVFEFTLTLGYAEPACMENLGYVKSVQQPAITEEQKLRGTRVILVDTHPVRQEASASYLRRLGIVVEDAQDIQSTLDILRRMEAPAVRAVIIDLQGLDQASALQVVQAVRKEKASLRVVALTCLPRAEVGDKLFQEAGFSYTISKPLRHSTIATVLLQALGVQLQTSTKRKSPDSQLLSGKRLLVVDDNMVNRRVATSMLSRYGATVISSNSGLEAVVAVKNQKAGMEYDLILMDIQMPEMDGYEATRQIRNWEVQSCRQCREESGICDGGTHQKHGNTKGCLHRRLPIVAVTADVMKGTHEQCFKAGMDDYISKPLDQKQLQALLERFMQNGLVNSPGSR</sequence>
<dbReference type="InterPro" id="IPR003594">
    <property type="entry name" value="HATPase_dom"/>
</dbReference>
<feature type="domain" description="Response regulatory" evidence="10">
    <location>
        <begin position="927"/>
        <end position="1075"/>
    </location>
</feature>
<dbReference type="InterPro" id="IPR004358">
    <property type="entry name" value="Sig_transdc_His_kin-like_C"/>
</dbReference>
<dbReference type="InterPro" id="IPR011006">
    <property type="entry name" value="CheY-like_superfamily"/>
</dbReference>
<dbReference type="InterPro" id="IPR056839">
    <property type="entry name" value="Receiver_AHK4/CRE1_1st"/>
</dbReference>
<dbReference type="Gene3D" id="1.10.287.130">
    <property type="match status" value="1"/>
</dbReference>
<dbReference type="SMART" id="SM00387">
    <property type="entry name" value="HATPase_c"/>
    <property type="match status" value="1"/>
</dbReference>
<evidence type="ECO:0000256" key="6">
    <source>
        <dbReference type="PROSITE-ProRule" id="PRU00169"/>
    </source>
</evidence>
<dbReference type="InterPro" id="IPR036890">
    <property type="entry name" value="HATPase_C_sf"/>
</dbReference>
<evidence type="ECO:0000256" key="3">
    <source>
        <dbReference type="ARBA" id="ARBA00022692"/>
    </source>
</evidence>
<dbReference type="Pfam" id="PF03924">
    <property type="entry name" value="CHASE"/>
    <property type="match status" value="1"/>
</dbReference>
<gene>
    <name evidence="12" type="ORF">CSSPTR1EN2_LOCUS21615</name>
</gene>
<dbReference type="PANTHER" id="PTHR45339:SF6">
    <property type="entry name" value="SENSORY HISTIDINE PROTEIN KINASE"/>
    <property type="match status" value="1"/>
</dbReference>
<dbReference type="PROSITE" id="PS50839">
    <property type="entry name" value="CHASE"/>
    <property type="match status" value="1"/>
</dbReference>
<dbReference type="InterPro" id="IPR036097">
    <property type="entry name" value="HisK_dim/P_sf"/>
</dbReference>
<dbReference type="InterPro" id="IPR042240">
    <property type="entry name" value="CHASE_sf"/>
</dbReference>
<dbReference type="InterPro" id="IPR006189">
    <property type="entry name" value="CHASE_dom"/>
</dbReference>
<proteinExistence type="predicted"/>
<dbReference type="InterPro" id="IPR001789">
    <property type="entry name" value="Sig_transdc_resp-reg_receiver"/>
</dbReference>
<dbReference type="Pfam" id="PF24896">
    <property type="entry name" value="Receiver_CRE1"/>
    <property type="match status" value="1"/>
</dbReference>
<keyword evidence="13" id="KW-1185">Reference proteome</keyword>
<evidence type="ECO:0000256" key="2">
    <source>
        <dbReference type="ARBA" id="ARBA00022553"/>
    </source>
</evidence>
<dbReference type="PROSITE" id="PS50110">
    <property type="entry name" value="RESPONSE_REGULATORY"/>
    <property type="match status" value="2"/>
</dbReference>
<evidence type="ECO:0000259" key="9">
    <source>
        <dbReference type="PROSITE" id="PS50109"/>
    </source>
</evidence>
<dbReference type="InterPro" id="IPR003661">
    <property type="entry name" value="HisK_dim/P_dom"/>
</dbReference>
<feature type="compositionally biased region" description="Gly residues" evidence="7">
    <location>
        <begin position="8"/>
        <end position="17"/>
    </location>
</feature>
<keyword evidence="2 6" id="KW-0597">Phosphoprotein</keyword>
<dbReference type="PANTHER" id="PTHR45339">
    <property type="entry name" value="HYBRID SIGNAL TRANSDUCTION HISTIDINE KINASE J"/>
    <property type="match status" value="1"/>
</dbReference>
<dbReference type="SUPFAM" id="SSF55874">
    <property type="entry name" value="ATPase domain of HSP90 chaperone/DNA topoisomerase II/histidine kinase"/>
    <property type="match status" value="2"/>
</dbReference>
<dbReference type="CDD" id="cd16922">
    <property type="entry name" value="HATPase_EvgS-ArcB-TorS-like"/>
    <property type="match status" value="1"/>
</dbReference>
<dbReference type="PRINTS" id="PR00344">
    <property type="entry name" value="BCTRLSENSOR"/>
</dbReference>
<dbReference type="CDD" id="cd17546">
    <property type="entry name" value="REC_hyHK_CKI1_RcsC-like"/>
    <property type="match status" value="1"/>
</dbReference>
<accession>A0ABP0UZS1</accession>
<evidence type="ECO:0000256" key="8">
    <source>
        <dbReference type="SAM" id="Phobius"/>
    </source>
</evidence>
<dbReference type="Pfam" id="PF00072">
    <property type="entry name" value="Response_reg"/>
    <property type="match status" value="1"/>
</dbReference>
<comment type="subcellular location">
    <subcellularLocation>
        <location evidence="1">Membrane</location>
    </subcellularLocation>
</comment>
<evidence type="ECO:0000313" key="12">
    <source>
        <dbReference type="EMBL" id="CAK9233696.1"/>
    </source>
</evidence>
<feature type="transmembrane region" description="Helical" evidence="8">
    <location>
        <begin position="368"/>
        <end position="390"/>
    </location>
</feature>
<feature type="domain" description="Response regulatory" evidence="10">
    <location>
        <begin position="786"/>
        <end position="905"/>
    </location>
</feature>
<feature type="modified residue" description="4-aspartylphosphate" evidence="6">
    <location>
        <position position="838"/>
    </location>
</feature>
<keyword evidence="4 8" id="KW-1133">Transmembrane helix</keyword>
<feature type="domain" description="Histidine kinase" evidence="9">
    <location>
        <begin position="430"/>
        <end position="756"/>
    </location>
</feature>
<reference evidence="12" key="1">
    <citation type="submission" date="2024-02" db="EMBL/GenBank/DDBJ databases">
        <authorList>
            <consortium name="ELIXIR-Norway"/>
            <consortium name="Elixir Norway"/>
        </authorList>
    </citation>
    <scope>NUCLEOTIDE SEQUENCE</scope>
</reference>
<dbReference type="SMART" id="SM00388">
    <property type="entry name" value="HisKA"/>
    <property type="match status" value="1"/>
</dbReference>
<dbReference type="Proteomes" id="UP001497512">
    <property type="component" value="Chromosome 8"/>
</dbReference>
<evidence type="ECO:0000256" key="1">
    <source>
        <dbReference type="ARBA" id="ARBA00004370"/>
    </source>
</evidence>
<dbReference type="Pfam" id="PF02518">
    <property type="entry name" value="HATPase_c"/>
    <property type="match status" value="1"/>
</dbReference>
<feature type="region of interest" description="Disordered" evidence="7">
    <location>
        <begin position="1"/>
        <end position="28"/>
    </location>
</feature>
<evidence type="ECO:0000259" key="11">
    <source>
        <dbReference type="PROSITE" id="PS50839"/>
    </source>
</evidence>
<dbReference type="SUPFAM" id="SSF52172">
    <property type="entry name" value="CheY-like"/>
    <property type="match status" value="2"/>
</dbReference>
<evidence type="ECO:0000256" key="4">
    <source>
        <dbReference type="ARBA" id="ARBA00022989"/>
    </source>
</evidence>
<evidence type="ECO:0000256" key="7">
    <source>
        <dbReference type="SAM" id="MobiDB-lite"/>
    </source>
</evidence>
<dbReference type="PROSITE" id="PS50109">
    <property type="entry name" value="HIS_KIN"/>
    <property type="match status" value="1"/>
</dbReference>
<evidence type="ECO:0000259" key="10">
    <source>
        <dbReference type="PROSITE" id="PS50110"/>
    </source>
</evidence>
<feature type="transmembrane region" description="Helical" evidence="8">
    <location>
        <begin position="63"/>
        <end position="85"/>
    </location>
</feature>
<dbReference type="SMART" id="SM01079">
    <property type="entry name" value="CHASE"/>
    <property type="match status" value="1"/>
</dbReference>
<keyword evidence="5 8" id="KW-0472">Membrane</keyword>
<dbReference type="Gene3D" id="3.30.565.10">
    <property type="entry name" value="Histidine kinase-like ATPase, C-terminal domain"/>
    <property type="match status" value="1"/>
</dbReference>
<organism evidence="12 13">
    <name type="scientific">Sphagnum troendelagicum</name>
    <dbReference type="NCBI Taxonomy" id="128251"/>
    <lineage>
        <taxon>Eukaryota</taxon>
        <taxon>Viridiplantae</taxon>
        <taxon>Streptophyta</taxon>
        <taxon>Embryophyta</taxon>
        <taxon>Bryophyta</taxon>
        <taxon>Sphagnophytina</taxon>
        <taxon>Sphagnopsida</taxon>
        <taxon>Sphagnales</taxon>
        <taxon>Sphagnaceae</taxon>
        <taxon>Sphagnum</taxon>
    </lineage>
</organism>
<feature type="domain" description="CHASE" evidence="11">
    <location>
        <begin position="127"/>
        <end position="305"/>
    </location>
</feature>
<evidence type="ECO:0008006" key="14">
    <source>
        <dbReference type="Google" id="ProtNLM"/>
    </source>
</evidence>
<evidence type="ECO:0000256" key="5">
    <source>
        <dbReference type="ARBA" id="ARBA00023136"/>
    </source>
</evidence>
<dbReference type="SUPFAM" id="SSF47384">
    <property type="entry name" value="Homodimeric domain of signal transducing histidine kinase"/>
    <property type="match status" value="1"/>
</dbReference>
<feature type="modified residue" description="4-aspartylphosphate" evidence="6">
    <location>
        <position position="980"/>
    </location>
</feature>
<dbReference type="Gene3D" id="3.30.450.350">
    <property type="entry name" value="CHASE domain"/>
    <property type="match status" value="1"/>
</dbReference>
<dbReference type="EMBL" id="OZ019900">
    <property type="protein sequence ID" value="CAK9233696.1"/>
    <property type="molecule type" value="Genomic_DNA"/>
</dbReference>
<evidence type="ECO:0000313" key="13">
    <source>
        <dbReference type="Proteomes" id="UP001497512"/>
    </source>
</evidence>
<protein>
    <recommendedName>
        <fullName evidence="14">Histidine kinase</fullName>
    </recommendedName>
</protein>
<name>A0ABP0UZS1_9BRYO</name>
<keyword evidence="3 8" id="KW-0812">Transmembrane</keyword>
<dbReference type="CDD" id="cd00082">
    <property type="entry name" value="HisKA"/>
    <property type="match status" value="1"/>
</dbReference>
<dbReference type="Pfam" id="PF00512">
    <property type="entry name" value="HisKA"/>
    <property type="match status" value="1"/>
</dbReference>